<dbReference type="SUPFAM" id="SSF51735">
    <property type="entry name" value="NAD(P)-binding Rossmann-fold domains"/>
    <property type="match status" value="1"/>
</dbReference>
<dbReference type="Gene3D" id="3.30.1780.10">
    <property type="entry name" value="ornithine cyclodeaminase, domain 1"/>
    <property type="match status" value="1"/>
</dbReference>
<dbReference type="PANTHER" id="PTHR13812">
    <property type="entry name" value="KETIMINE REDUCTASE MU-CRYSTALLIN"/>
    <property type="match status" value="1"/>
</dbReference>
<dbReference type="Gene3D" id="3.40.50.720">
    <property type="entry name" value="NAD(P)-binding Rossmann-like Domain"/>
    <property type="match status" value="1"/>
</dbReference>
<evidence type="ECO:0000313" key="1">
    <source>
        <dbReference type="EMBL" id="EIM95430.1"/>
    </source>
</evidence>
<dbReference type="InterPro" id="IPR036291">
    <property type="entry name" value="NAD(P)-bd_dom_sf"/>
</dbReference>
<comment type="caution">
    <text evidence="1">The sequence shown here is derived from an EMBL/GenBank/DDBJ whole genome shotgun (WGS) entry which is preliminary data.</text>
</comment>
<protein>
    <submittedName>
        <fullName evidence="1">Ornithine cyclodeaminase/mu-crystallin</fullName>
    </submittedName>
</protein>
<proteinExistence type="predicted"/>
<reference evidence="1 2" key="1">
    <citation type="journal article" date="2012" name="J. Bacteriol.">
        <title>Draft Genome Sequence of the Soil Bacterium Burkholderia terrae Strain BS001, Which Interacts with Fungal Surface Structures.</title>
        <authorList>
            <person name="Nazir R."/>
            <person name="Hansen M.A."/>
            <person name="Sorensen S."/>
            <person name="van Elsas J.D."/>
        </authorList>
    </citation>
    <scope>NUCLEOTIDE SEQUENCE [LARGE SCALE GENOMIC DNA]</scope>
    <source>
        <strain evidence="1 2">BS001</strain>
    </source>
</reference>
<dbReference type="Proteomes" id="UP000004980">
    <property type="component" value="Unassembled WGS sequence"/>
</dbReference>
<dbReference type="PANTHER" id="PTHR13812:SF19">
    <property type="entry name" value="KETIMINE REDUCTASE MU-CRYSTALLIN"/>
    <property type="match status" value="1"/>
</dbReference>
<gene>
    <name evidence="1" type="ORF">WQE_38934</name>
</gene>
<organism evidence="1 2">
    <name type="scientific">Paraburkholderia hospita</name>
    <dbReference type="NCBI Taxonomy" id="169430"/>
    <lineage>
        <taxon>Bacteria</taxon>
        <taxon>Pseudomonadati</taxon>
        <taxon>Pseudomonadota</taxon>
        <taxon>Betaproteobacteria</taxon>
        <taxon>Burkholderiales</taxon>
        <taxon>Burkholderiaceae</taxon>
        <taxon>Paraburkholderia</taxon>
    </lineage>
</organism>
<dbReference type="Pfam" id="PF02423">
    <property type="entry name" value="OCD_Mu_crystall"/>
    <property type="match status" value="1"/>
</dbReference>
<dbReference type="InterPro" id="IPR003462">
    <property type="entry name" value="ODC_Mu_crystall"/>
</dbReference>
<keyword evidence="2" id="KW-1185">Reference proteome</keyword>
<dbReference type="EMBL" id="AKAU01000245">
    <property type="protein sequence ID" value="EIM95430.1"/>
    <property type="molecule type" value="Genomic_DNA"/>
</dbReference>
<sequence>MTHHASTEEMISMMTALPLAVDELAVRAALPALDVRRALTAMFRALASAEAVQPPQTLTLFPNGAGDFITYLGVLADAKVFGAKLSPYIVTGSKPVITAWTALMSMETGQPLMWCDAGLLTTERTAGTTALAVDQLARADAKRLAIIGAGAVGLAHLRHVAPLRAWESIRVYSPDLAASDAKRAAVQSADARAEASASIEACVKDADVVMLCTSSGTPVLPRDALTKPALITSISTNAVNAHEIDPAWLPEMDVYCDYRATTPASTGEMKLAAQHGWSPQKVKGDLPSLLAGTCEKPAYARHAFFRSIGLGLEDVAIASELYRHLTDRGDQAQ</sequence>
<evidence type="ECO:0000313" key="2">
    <source>
        <dbReference type="Proteomes" id="UP000004980"/>
    </source>
</evidence>
<name>A0ABN0F9Y6_9BURK</name>
<dbReference type="InterPro" id="IPR023401">
    <property type="entry name" value="ODC_N"/>
</dbReference>
<accession>A0ABN0F9Y6</accession>
<dbReference type="PIRSF" id="PIRSF001439">
    <property type="entry name" value="CryM"/>
    <property type="match status" value="1"/>
</dbReference>